<gene>
    <name evidence="4" type="primary">NCAS0C01230</name>
    <name evidence="4" type="ordered locus">NCAS_0C01230</name>
</gene>
<dbReference type="OMA" id="QDITNEN"/>
<dbReference type="InParanoid" id="G0VCA4"/>
<dbReference type="Proteomes" id="UP000001640">
    <property type="component" value="Chromosome 3"/>
</dbReference>
<dbReference type="AlphaFoldDB" id="G0VCA4"/>
<dbReference type="InterPro" id="IPR051556">
    <property type="entry name" value="N-term/lysine_N-AcTrnsfr"/>
</dbReference>
<sequence>MFSKHPEETLDVYKLFRQEEVNPQMNDDEPTRKKIWARLTKVDINNVKLLQDITNENLPISYPLSFFQEALPGNNNDVYLTRICVVDDAVAGAVKAKLLLGVNGTVLPRGIYIETLVVAKEWRSHRLGKLLLKFIEDECQNYFLHNIIVHVSTNNKRAIKWYFSNGFRQVGAELTHYYKIDNQPGNAVIMVKNIQ</sequence>
<dbReference type="PROSITE" id="PS51186">
    <property type="entry name" value="GNAT"/>
    <property type="match status" value="1"/>
</dbReference>
<evidence type="ECO:0000313" key="5">
    <source>
        <dbReference type="Proteomes" id="UP000001640"/>
    </source>
</evidence>
<keyword evidence="5" id="KW-1185">Reference proteome</keyword>
<evidence type="ECO:0000313" key="4">
    <source>
        <dbReference type="EMBL" id="CCC69113.1"/>
    </source>
</evidence>
<dbReference type="InterPro" id="IPR000182">
    <property type="entry name" value="GNAT_dom"/>
</dbReference>
<dbReference type="GO" id="GO:0007064">
    <property type="term" value="P:mitotic sister chromatid cohesion"/>
    <property type="evidence" value="ECO:0007669"/>
    <property type="project" value="TreeGrafter"/>
</dbReference>
<keyword evidence="1" id="KW-0808">Transferase</keyword>
<dbReference type="Pfam" id="PF00583">
    <property type="entry name" value="Acetyltransf_1"/>
    <property type="match status" value="1"/>
</dbReference>
<accession>G0VCA4</accession>
<dbReference type="Gene3D" id="3.40.630.30">
    <property type="match status" value="1"/>
</dbReference>
<dbReference type="HOGENOM" id="CLU_013985_5_3_1"/>
<dbReference type="RefSeq" id="XP_003675480.1">
    <property type="nucleotide sequence ID" value="XM_003675432.1"/>
</dbReference>
<evidence type="ECO:0000259" key="3">
    <source>
        <dbReference type="PROSITE" id="PS51186"/>
    </source>
</evidence>
<keyword evidence="2" id="KW-0012">Acyltransferase</keyword>
<dbReference type="InterPro" id="IPR016181">
    <property type="entry name" value="Acyl_CoA_acyltransferase"/>
</dbReference>
<dbReference type="SUPFAM" id="SSF55729">
    <property type="entry name" value="Acyl-CoA N-acyltransferases (Nat)"/>
    <property type="match status" value="1"/>
</dbReference>
<dbReference type="PANTHER" id="PTHR42919:SF8">
    <property type="entry name" value="N-ALPHA-ACETYLTRANSFERASE 50"/>
    <property type="match status" value="1"/>
</dbReference>
<evidence type="ECO:0000256" key="1">
    <source>
        <dbReference type="ARBA" id="ARBA00022679"/>
    </source>
</evidence>
<dbReference type="KEGG" id="ncs:NCAS_0C01230"/>
<dbReference type="EMBL" id="HE576754">
    <property type="protein sequence ID" value="CCC69113.1"/>
    <property type="molecule type" value="Genomic_DNA"/>
</dbReference>
<dbReference type="PANTHER" id="PTHR42919">
    <property type="entry name" value="N-ALPHA-ACETYLTRANSFERASE"/>
    <property type="match status" value="1"/>
</dbReference>
<name>G0VCA4_NAUCA</name>
<feature type="domain" description="N-acetyltransferase" evidence="3">
    <location>
        <begin position="37"/>
        <end position="195"/>
    </location>
</feature>
<dbReference type="CDD" id="cd04301">
    <property type="entry name" value="NAT_SF"/>
    <property type="match status" value="1"/>
</dbReference>
<reference key="2">
    <citation type="submission" date="2011-08" db="EMBL/GenBank/DDBJ databases">
        <title>Genome sequence of Naumovozyma castellii.</title>
        <authorList>
            <person name="Gordon J.L."/>
            <person name="Armisen D."/>
            <person name="Proux-Wera E."/>
            <person name="OhEigeartaigh S.S."/>
            <person name="Byrne K.P."/>
            <person name="Wolfe K.H."/>
        </authorList>
    </citation>
    <scope>NUCLEOTIDE SEQUENCE</scope>
    <source>
        <strain>Type strain:CBS 4309</strain>
    </source>
</reference>
<dbReference type="GO" id="GO:0031415">
    <property type="term" value="C:NatA complex"/>
    <property type="evidence" value="ECO:0007669"/>
    <property type="project" value="TreeGrafter"/>
</dbReference>
<organism evidence="4 5">
    <name type="scientific">Naumovozyma castellii</name>
    <name type="common">Yeast</name>
    <name type="synonym">Saccharomyces castellii</name>
    <dbReference type="NCBI Taxonomy" id="27288"/>
    <lineage>
        <taxon>Eukaryota</taxon>
        <taxon>Fungi</taxon>
        <taxon>Dikarya</taxon>
        <taxon>Ascomycota</taxon>
        <taxon>Saccharomycotina</taxon>
        <taxon>Saccharomycetes</taxon>
        <taxon>Saccharomycetales</taxon>
        <taxon>Saccharomycetaceae</taxon>
        <taxon>Naumovozyma</taxon>
    </lineage>
</organism>
<dbReference type="GO" id="GO:0016747">
    <property type="term" value="F:acyltransferase activity, transferring groups other than amino-acyl groups"/>
    <property type="evidence" value="ECO:0007669"/>
    <property type="project" value="InterPro"/>
</dbReference>
<dbReference type="OrthoDB" id="47374at2759"/>
<dbReference type="GeneID" id="96902697"/>
<dbReference type="eggNOG" id="KOG3138">
    <property type="taxonomic scope" value="Eukaryota"/>
</dbReference>
<dbReference type="STRING" id="1064592.G0VCA4"/>
<evidence type="ECO:0000256" key="2">
    <source>
        <dbReference type="ARBA" id="ARBA00023315"/>
    </source>
</evidence>
<proteinExistence type="predicted"/>
<protein>
    <recommendedName>
        <fullName evidence="3">N-acetyltransferase domain-containing protein</fullName>
    </recommendedName>
</protein>
<reference evidence="4 5" key="1">
    <citation type="journal article" date="2011" name="Proc. Natl. Acad. Sci. U.S.A.">
        <title>Evolutionary erosion of yeast sex chromosomes by mating-type switching accidents.</title>
        <authorList>
            <person name="Gordon J.L."/>
            <person name="Armisen D."/>
            <person name="Proux-Wera E."/>
            <person name="Oheigeartaigh S.S."/>
            <person name="Byrne K.P."/>
            <person name="Wolfe K.H."/>
        </authorList>
    </citation>
    <scope>NUCLEOTIDE SEQUENCE [LARGE SCALE GENOMIC DNA]</scope>
    <source>
        <strain evidence="5">ATCC 76901 / BCRC 22586 / CBS 4309 / NBRC 1992 / NRRL Y-12630</strain>
    </source>
</reference>